<dbReference type="AlphaFoldDB" id="A0A5C7I092"/>
<dbReference type="PROSITE" id="PS50088">
    <property type="entry name" value="ANK_REPEAT"/>
    <property type="match status" value="1"/>
</dbReference>
<dbReference type="SMART" id="SM00248">
    <property type="entry name" value="ANK"/>
    <property type="match status" value="4"/>
</dbReference>
<sequence length="327" mass="37531">MLHDPQEIARNYEIKRLYTAALLGNAGELTQLLNENIDLLEDVLLTRADTPLHIAARLGHLNFVRTILIHKPSLAWELDQDGFTAMNLASENGHIAVVKELLACDTLLYKLKDRDGKTLLHCAAIHGRLEILHELLTNFVDCVGQVTARGETALHLALKNNQEEAFSMLMDWIKQTPNQRLLYWKDKSGNTVLNLVQSKNMYEKKFQLQQTQTRKYSGTHDHQEQQKHQMLTAATLIMSLAIFLLGSSWTQQTCQLDKKQLRLDQEYSMLFHLQVMFNLFGVVSAAYVIILVLTTGLENGRRKREEVTWPAHGLEEIKMRTWRETGF</sequence>
<dbReference type="PANTHER" id="PTHR24128">
    <property type="entry name" value="HOMEOBOX PROTEIN WARIAI"/>
    <property type="match status" value="1"/>
</dbReference>
<dbReference type="Proteomes" id="UP000323000">
    <property type="component" value="Chromosome 4"/>
</dbReference>
<dbReference type="InterPro" id="IPR036770">
    <property type="entry name" value="Ankyrin_rpt-contain_sf"/>
</dbReference>
<name>A0A5C7I092_9ROSI</name>
<keyword evidence="1" id="KW-0040">ANK repeat</keyword>
<keyword evidence="4" id="KW-1185">Reference proteome</keyword>
<gene>
    <name evidence="3" type="ORF">EZV62_009489</name>
</gene>
<dbReference type="PROSITE" id="PS50297">
    <property type="entry name" value="ANK_REP_REGION"/>
    <property type="match status" value="1"/>
</dbReference>
<accession>A0A5C7I092</accession>
<comment type="caution">
    <text evidence="3">The sequence shown here is derived from an EMBL/GenBank/DDBJ whole genome shotgun (WGS) entry which is preliminary data.</text>
</comment>
<evidence type="ECO:0000313" key="3">
    <source>
        <dbReference type="EMBL" id="TXG62495.1"/>
    </source>
</evidence>
<protein>
    <submittedName>
        <fullName evidence="3">Uncharacterized protein</fullName>
    </submittedName>
</protein>
<reference evidence="4" key="1">
    <citation type="journal article" date="2019" name="Gigascience">
        <title>De novo genome assembly of the endangered Acer yangbiense, a plant species with extremely small populations endemic to Yunnan Province, China.</title>
        <authorList>
            <person name="Yang J."/>
            <person name="Wariss H.M."/>
            <person name="Tao L."/>
            <person name="Zhang R."/>
            <person name="Yun Q."/>
            <person name="Hollingsworth P."/>
            <person name="Dao Z."/>
            <person name="Luo G."/>
            <person name="Guo H."/>
            <person name="Ma Y."/>
            <person name="Sun W."/>
        </authorList>
    </citation>
    <scope>NUCLEOTIDE SEQUENCE [LARGE SCALE GENOMIC DNA]</scope>
    <source>
        <strain evidence="4">cv. Malutang</strain>
    </source>
</reference>
<proteinExistence type="predicted"/>
<keyword evidence="2" id="KW-1133">Transmembrane helix</keyword>
<feature type="transmembrane region" description="Helical" evidence="2">
    <location>
        <begin position="230"/>
        <end position="249"/>
    </location>
</feature>
<feature type="repeat" description="ANK" evidence="1">
    <location>
        <begin position="47"/>
        <end position="68"/>
    </location>
</feature>
<dbReference type="PANTHER" id="PTHR24128:SF61">
    <property type="entry name" value="ANKYRIN REPEAT-CONTAINING PROTEIN BDA1-LIKE"/>
    <property type="match status" value="1"/>
</dbReference>
<keyword evidence="2" id="KW-0812">Transmembrane</keyword>
<dbReference type="Gene3D" id="1.25.40.20">
    <property type="entry name" value="Ankyrin repeat-containing domain"/>
    <property type="match status" value="2"/>
</dbReference>
<evidence type="ECO:0000256" key="2">
    <source>
        <dbReference type="SAM" id="Phobius"/>
    </source>
</evidence>
<keyword evidence="2" id="KW-0472">Membrane</keyword>
<dbReference type="Pfam" id="PF12796">
    <property type="entry name" value="Ank_2"/>
    <property type="match status" value="2"/>
</dbReference>
<evidence type="ECO:0000313" key="4">
    <source>
        <dbReference type="Proteomes" id="UP000323000"/>
    </source>
</evidence>
<dbReference type="EMBL" id="VAHF01000004">
    <property type="protein sequence ID" value="TXG62495.1"/>
    <property type="molecule type" value="Genomic_DNA"/>
</dbReference>
<dbReference type="SUPFAM" id="SSF48403">
    <property type="entry name" value="Ankyrin repeat"/>
    <property type="match status" value="1"/>
</dbReference>
<evidence type="ECO:0000256" key="1">
    <source>
        <dbReference type="PROSITE-ProRule" id="PRU00023"/>
    </source>
</evidence>
<feature type="transmembrane region" description="Helical" evidence="2">
    <location>
        <begin position="269"/>
        <end position="294"/>
    </location>
</feature>
<dbReference type="InterPro" id="IPR002110">
    <property type="entry name" value="Ankyrin_rpt"/>
</dbReference>
<organism evidence="3 4">
    <name type="scientific">Acer yangbiense</name>
    <dbReference type="NCBI Taxonomy" id="1000413"/>
    <lineage>
        <taxon>Eukaryota</taxon>
        <taxon>Viridiplantae</taxon>
        <taxon>Streptophyta</taxon>
        <taxon>Embryophyta</taxon>
        <taxon>Tracheophyta</taxon>
        <taxon>Spermatophyta</taxon>
        <taxon>Magnoliopsida</taxon>
        <taxon>eudicotyledons</taxon>
        <taxon>Gunneridae</taxon>
        <taxon>Pentapetalae</taxon>
        <taxon>rosids</taxon>
        <taxon>malvids</taxon>
        <taxon>Sapindales</taxon>
        <taxon>Sapindaceae</taxon>
        <taxon>Hippocastanoideae</taxon>
        <taxon>Acereae</taxon>
        <taxon>Acer</taxon>
    </lineage>
</organism>
<dbReference type="OrthoDB" id="674805at2759"/>